<organism evidence="9 12">
    <name type="scientific">Synchytrium endobioticum</name>
    <dbReference type="NCBI Taxonomy" id="286115"/>
    <lineage>
        <taxon>Eukaryota</taxon>
        <taxon>Fungi</taxon>
        <taxon>Fungi incertae sedis</taxon>
        <taxon>Chytridiomycota</taxon>
        <taxon>Chytridiomycota incertae sedis</taxon>
        <taxon>Chytridiomycetes</taxon>
        <taxon>Synchytriales</taxon>
        <taxon>Synchytriaceae</taxon>
        <taxon>Synchytrium</taxon>
    </lineage>
</organism>
<evidence type="ECO:0000313" key="10">
    <source>
        <dbReference type="EMBL" id="TPX55028.1"/>
    </source>
</evidence>
<evidence type="ECO:0000313" key="12">
    <source>
        <dbReference type="Proteomes" id="UP000320475"/>
    </source>
</evidence>
<dbReference type="PROSITE" id="PS51134">
    <property type="entry name" value="ZF_TFIIB"/>
    <property type="match status" value="1"/>
</dbReference>
<dbReference type="InterPro" id="IPR036915">
    <property type="entry name" value="Cyclin-like_sf"/>
</dbReference>
<evidence type="ECO:0000256" key="1">
    <source>
        <dbReference type="ARBA" id="ARBA00010857"/>
    </source>
</evidence>
<dbReference type="Pfam" id="PF00382">
    <property type="entry name" value="TFIIB"/>
    <property type="match status" value="2"/>
</dbReference>
<dbReference type="AlphaFoldDB" id="A0A507DAK1"/>
<evidence type="ECO:0000256" key="6">
    <source>
        <dbReference type="PROSITE-ProRule" id="PRU00469"/>
    </source>
</evidence>
<dbReference type="InterPro" id="IPR000812">
    <property type="entry name" value="TFIIB"/>
</dbReference>
<dbReference type="GO" id="GO:0005634">
    <property type="term" value="C:nucleus"/>
    <property type="evidence" value="ECO:0007669"/>
    <property type="project" value="TreeGrafter"/>
</dbReference>
<keyword evidence="6" id="KW-0862">Zinc</keyword>
<name>A0A507DAK1_9FUNG</name>
<dbReference type="InterPro" id="IPR013150">
    <property type="entry name" value="TFIIB_cyclin"/>
</dbReference>
<protein>
    <recommendedName>
        <fullName evidence="5">General transcription factor TFIIB</fullName>
    </recommendedName>
</protein>
<gene>
    <name evidence="9" type="ORF">SeLEV6574_g02071</name>
    <name evidence="10" type="ORF">SeMB42_g00006</name>
</gene>
<dbReference type="SUPFAM" id="SSF47954">
    <property type="entry name" value="Cyclin-like"/>
    <property type="match status" value="2"/>
</dbReference>
<dbReference type="OrthoDB" id="25790at2759"/>
<dbReference type="PANTHER" id="PTHR11618:SF13">
    <property type="entry name" value="TRANSCRIPTION INITIATION FACTOR IIB"/>
    <property type="match status" value="1"/>
</dbReference>
<comment type="similarity">
    <text evidence="1">Belongs to the TFIIB family.</text>
</comment>
<dbReference type="GO" id="GO:0008270">
    <property type="term" value="F:zinc ion binding"/>
    <property type="evidence" value="ECO:0007669"/>
    <property type="project" value="UniProtKB-KW"/>
</dbReference>
<evidence type="ECO:0000313" key="11">
    <source>
        <dbReference type="Proteomes" id="UP000317494"/>
    </source>
</evidence>
<dbReference type="GO" id="GO:0070897">
    <property type="term" value="P:transcription preinitiation complex assembly"/>
    <property type="evidence" value="ECO:0007669"/>
    <property type="project" value="InterPro"/>
</dbReference>
<dbReference type="GO" id="GO:0006367">
    <property type="term" value="P:transcription initiation at RNA polymerase II promoter"/>
    <property type="evidence" value="ECO:0007669"/>
    <property type="project" value="TreeGrafter"/>
</dbReference>
<comment type="caution">
    <text evidence="9">The sequence shown here is derived from an EMBL/GenBank/DDBJ whole genome shotgun (WGS) entry which is preliminary data.</text>
</comment>
<dbReference type="InterPro" id="IPR013137">
    <property type="entry name" value="Znf_TFIIB"/>
</dbReference>
<dbReference type="Gene3D" id="1.10.472.170">
    <property type="match status" value="1"/>
</dbReference>
<evidence type="ECO:0000256" key="3">
    <source>
        <dbReference type="ARBA" id="ARBA00023015"/>
    </source>
</evidence>
<evidence type="ECO:0000256" key="7">
    <source>
        <dbReference type="SAM" id="MobiDB-lite"/>
    </source>
</evidence>
<dbReference type="GO" id="GO:0017025">
    <property type="term" value="F:TBP-class protein binding"/>
    <property type="evidence" value="ECO:0007669"/>
    <property type="project" value="InterPro"/>
</dbReference>
<dbReference type="GO" id="GO:0097550">
    <property type="term" value="C:transcription preinitiation complex"/>
    <property type="evidence" value="ECO:0007669"/>
    <property type="project" value="TreeGrafter"/>
</dbReference>
<dbReference type="EMBL" id="QEAM01000053">
    <property type="protein sequence ID" value="TPX48395.1"/>
    <property type="molecule type" value="Genomic_DNA"/>
</dbReference>
<proteinExistence type="inferred from homology"/>
<dbReference type="PANTHER" id="PTHR11618">
    <property type="entry name" value="TRANSCRIPTION INITIATION FACTOR IIB-RELATED"/>
    <property type="match status" value="1"/>
</dbReference>
<evidence type="ECO:0000256" key="5">
    <source>
        <dbReference type="ARBA" id="ARBA00031706"/>
    </source>
</evidence>
<keyword evidence="6" id="KW-0479">Metal-binding</keyword>
<feature type="domain" description="TFIIB-type" evidence="8">
    <location>
        <begin position="18"/>
        <end position="51"/>
    </location>
</feature>
<keyword evidence="4" id="KW-0804">Transcription</keyword>
<dbReference type="EMBL" id="QEAN01000001">
    <property type="protein sequence ID" value="TPX55028.1"/>
    <property type="molecule type" value="Genomic_DNA"/>
</dbReference>
<dbReference type="SMART" id="SM00385">
    <property type="entry name" value="CYCLIN"/>
    <property type="match status" value="2"/>
</dbReference>
<evidence type="ECO:0000313" key="9">
    <source>
        <dbReference type="EMBL" id="TPX48395.1"/>
    </source>
</evidence>
<dbReference type="PRINTS" id="PR00685">
    <property type="entry name" value="TIFACTORIIB"/>
</dbReference>
<accession>A0A507DAK1</accession>
<dbReference type="VEuPathDB" id="FungiDB:SeMB42_g00006"/>
<sequence>MGPLKKGNLISKMTGLPSDLYCRDCRETPEEVVEDIKQGDMICGKCGLVLSNGRLIDTGSEWRNFADDSGDPDPSRVGGAVDPNTGQLESTTISFRDGKSGASAALSKAHRMATDNDKSAHALREAYSSIVRFSEQASLSRPMIDLAKQLYFLLSQKFPTKSTDDAGIAACVYTGAKMLKGERTFKEISALTSVPVKAIGKRYKLIHKIIADEQAKGKDQTGGISGAINGIGTAETVNVASMIPRFSSLLDLSPEARKFAILLTERVEKKGILAARQPNTIAGACLLCVVGLSPNDNHVKGKRIADVVGITPSTLVKILGMVLDNWDQLIKPGEMPRGMRSVEEMRNQGISCLI</sequence>
<evidence type="ECO:0000256" key="4">
    <source>
        <dbReference type="ARBA" id="ARBA00023163"/>
    </source>
</evidence>
<evidence type="ECO:0000256" key="2">
    <source>
        <dbReference type="ARBA" id="ARBA00022737"/>
    </source>
</evidence>
<evidence type="ECO:0000259" key="8">
    <source>
        <dbReference type="PROSITE" id="PS51134"/>
    </source>
</evidence>
<dbReference type="Proteomes" id="UP000317494">
    <property type="component" value="Unassembled WGS sequence"/>
</dbReference>
<keyword evidence="6" id="KW-0863">Zinc-finger</keyword>
<keyword evidence="2" id="KW-0677">Repeat</keyword>
<dbReference type="SUPFAM" id="SSF57783">
    <property type="entry name" value="Zinc beta-ribbon"/>
    <property type="match status" value="1"/>
</dbReference>
<dbReference type="Pfam" id="PF08271">
    <property type="entry name" value="Zn_Ribbon_TF"/>
    <property type="match status" value="1"/>
</dbReference>
<dbReference type="Gene3D" id="1.10.472.10">
    <property type="entry name" value="Cyclin-like"/>
    <property type="match status" value="1"/>
</dbReference>
<dbReference type="Proteomes" id="UP000320475">
    <property type="component" value="Unassembled WGS sequence"/>
</dbReference>
<feature type="region of interest" description="Disordered" evidence="7">
    <location>
        <begin position="65"/>
        <end position="91"/>
    </location>
</feature>
<dbReference type="GO" id="GO:0016251">
    <property type="term" value="F:RNA polymerase II general transcription initiation factor activity"/>
    <property type="evidence" value="ECO:0007669"/>
    <property type="project" value="TreeGrafter"/>
</dbReference>
<reference evidence="11 12" key="1">
    <citation type="journal article" date="2019" name="Sci. Rep.">
        <title>Comparative genomics of chytrid fungi reveal insights into the obligate biotrophic and pathogenic lifestyle of Synchytrium endobioticum.</title>
        <authorList>
            <person name="van de Vossenberg B.T.L.H."/>
            <person name="Warris S."/>
            <person name="Nguyen H.D.T."/>
            <person name="van Gent-Pelzer M.P.E."/>
            <person name="Joly D.L."/>
            <person name="van de Geest H.C."/>
            <person name="Bonants P.J.M."/>
            <person name="Smith D.S."/>
            <person name="Levesque C.A."/>
            <person name="van der Lee T.A.J."/>
        </authorList>
    </citation>
    <scope>NUCLEOTIDE SEQUENCE [LARGE SCALE GENOMIC DNA]</scope>
    <source>
        <strain evidence="9 12">LEV6574</strain>
        <strain evidence="10 11">MB42</strain>
    </source>
</reference>
<dbReference type="InterPro" id="IPR013763">
    <property type="entry name" value="Cyclin-like_dom"/>
</dbReference>
<dbReference type="STRING" id="286115.A0A507DAK1"/>
<keyword evidence="3" id="KW-0805">Transcription regulation</keyword>
<keyword evidence="11" id="KW-1185">Reference proteome</keyword>